<evidence type="ECO:0000259" key="10">
    <source>
        <dbReference type="PROSITE" id="PS51446"/>
    </source>
</evidence>
<evidence type="ECO:0000256" key="2">
    <source>
        <dbReference type="ARBA" id="ARBA00022525"/>
    </source>
</evidence>
<evidence type="ECO:0000256" key="5">
    <source>
        <dbReference type="ARBA" id="ARBA00023157"/>
    </source>
</evidence>
<evidence type="ECO:0000256" key="6">
    <source>
        <dbReference type="ARBA" id="ARBA00029459"/>
    </source>
</evidence>
<dbReference type="Proteomes" id="UP001153321">
    <property type="component" value="Chromosome 21"/>
</dbReference>
<accession>A0A9P0I8J6</accession>
<dbReference type="PROSITE" id="PS51446">
    <property type="entry name" value="PACIFASTIN"/>
    <property type="match status" value="1"/>
</dbReference>
<dbReference type="EMBL" id="LR824552">
    <property type="protein sequence ID" value="CAH1640764.1"/>
    <property type="molecule type" value="Genomic_DNA"/>
</dbReference>
<keyword evidence="4 7" id="KW-0722">Serine protease inhibitor</keyword>
<keyword evidence="12" id="KW-1185">Reference proteome</keyword>
<feature type="signal peptide" evidence="9">
    <location>
        <begin position="1"/>
        <end position="18"/>
    </location>
</feature>
<reference evidence="11" key="1">
    <citation type="submission" date="2022-02" db="EMBL/GenBank/DDBJ databases">
        <authorList>
            <person name="King R."/>
        </authorList>
    </citation>
    <scope>NUCLEOTIDE SEQUENCE</scope>
</reference>
<feature type="region of interest" description="Disordered" evidence="8">
    <location>
        <begin position="366"/>
        <end position="396"/>
    </location>
</feature>
<keyword evidence="9" id="KW-0732">Signal</keyword>
<dbReference type="Pfam" id="PF05375">
    <property type="entry name" value="Pacifastin_I"/>
    <property type="match status" value="1"/>
</dbReference>
<evidence type="ECO:0000256" key="3">
    <source>
        <dbReference type="ARBA" id="ARBA00022690"/>
    </source>
</evidence>
<feature type="domain" description="Pacifastin" evidence="10">
    <location>
        <begin position="448"/>
        <end position="482"/>
    </location>
</feature>
<evidence type="ECO:0000313" key="12">
    <source>
        <dbReference type="Proteomes" id="UP001153321"/>
    </source>
</evidence>
<proteinExistence type="inferred from homology"/>
<feature type="disulfide bond" evidence="7">
    <location>
        <begin position="451"/>
        <end position="466"/>
    </location>
</feature>
<sequence>MWLLSSFTLYISINIVTSNVDNLQHPIKPCHIGDVVENECNRCTCSSKTVFECKALDCKKNSTHSDLDDIKQFCYPNQLYVRDLMTCICTKDGRWPHKSCNDAFQVLAPATIKTHKCVPDSYVRIDCNVCRCGPDGQIVNDRCTRNACEEDGFRRSSTKSNNVYSNCEVKNWYSLAPCQFCYCVNENKLICNTGNYFTKKLELGTYNLKVCGKDLVREVMELVPENQKPLRNGQTASTSTHSHKVRTVHTSVPLEPKLKGVVKLKNEQNIGKFEPNRESKESKIQYLTLGKEGNLSSSDEYYYDTEEQVSEKPAAAPVHQYIQNTVKTITTLPPLLTTKQTQLRLQYPAPEGDEINNGKIEEILDDEDESSDTEDEVDLEPSTPAPGSSPGLGPAQTMDEKALRNLAKGVQSGEYQYLGNTLRINLPKVLNKVFQLALRKSMVSLSSRSKCTPGTTTTNGCNSCFCLKNSKLLCTKDVCHEGKRTK</sequence>
<name>A0A9P0I8J6_SPOLI</name>
<feature type="compositionally biased region" description="Acidic residues" evidence="8">
    <location>
        <begin position="366"/>
        <end position="379"/>
    </location>
</feature>
<gene>
    <name evidence="11" type="ORF">SPLIT_LOCUS6120</name>
</gene>
<evidence type="ECO:0000313" key="11">
    <source>
        <dbReference type="EMBL" id="CAH1640764.1"/>
    </source>
</evidence>
<keyword evidence="2" id="KW-0964">Secreted</keyword>
<dbReference type="GO" id="GO:0005576">
    <property type="term" value="C:extracellular region"/>
    <property type="evidence" value="ECO:0007669"/>
    <property type="project" value="UniProtKB-SubCell"/>
</dbReference>
<evidence type="ECO:0000256" key="4">
    <source>
        <dbReference type="ARBA" id="ARBA00022900"/>
    </source>
</evidence>
<comment type="caution">
    <text evidence="7">Lacks conserved residue(s) required for the propagation of feature annotation.</text>
</comment>
<evidence type="ECO:0000256" key="8">
    <source>
        <dbReference type="SAM" id="MobiDB-lite"/>
    </source>
</evidence>
<dbReference type="SUPFAM" id="SSF57283">
    <property type="entry name" value="PMP inhibitors"/>
    <property type="match status" value="2"/>
</dbReference>
<feature type="chain" id="PRO_5040386741" description="Pacifastin domain-containing protein" evidence="9">
    <location>
        <begin position="19"/>
        <end position="486"/>
    </location>
</feature>
<feature type="region of interest" description="Disordered" evidence="8">
    <location>
        <begin position="229"/>
        <end position="250"/>
    </location>
</feature>
<dbReference type="InterPro" id="IPR008037">
    <property type="entry name" value="Pacifastin_dom"/>
</dbReference>
<comment type="subcellular location">
    <subcellularLocation>
        <location evidence="1">Secreted</location>
    </subcellularLocation>
</comment>
<evidence type="ECO:0000256" key="9">
    <source>
        <dbReference type="SAM" id="SignalP"/>
    </source>
</evidence>
<feature type="disulfide bond" evidence="7">
    <location>
        <begin position="461"/>
        <end position="479"/>
    </location>
</feature>
<feature type="compositionally biased region" description="Low complexity" evidence="8">
    <location>
        <begin position="380"/>
        <end position="394"/>
    </location>
</feature>
<organism evidence="11 12">
    <name type="scientific">Spodoptera littoralis</name>
    <name type="common">Egyptian cotton leafworm</name>
    <dbReference type="NCBI Taxonomy" id="7109"/>
    <lineage>
        <taxon>Eukaryota</taxon>
        <taxon>Metazoa</taxon>
        <taxon>Ecdysozoa</taxon>
        <taxon>Arthropoda</taxon>
        <taxon>Hexapoda</taxon>
        <taxon>Insecta</taxon>
        <taxon>Pterygota</taxon>
        <taxon>Neoptera</taxon>
        <taxon>Endopterygota</taxon>
        <taxon>Lepidoptera</taxon>
        <taxon>Glossata</taxon>
        <taxon>Ditrysia</taxon>
        <taxon>Noctuoidea</taxon>
        <taxon>Noctuidae</taxon>
        <taxon>Amphipyrinae</taxon>
        <taxon>Spodoptera</taxon>
    </lineage>
</organism>
<dbReference type="AlphaFoldDB" id="A0A9P0I8J6"/>
<feature type="disulfide bond" evidence="7">
    <location>
        <begin position="464"/>
        <end position="474"/>
    </location>
</feature>
<keyword evidence="3 7" id="KW-0646">Protease inhibitor</keyword>
<comment type="similarity">
    <text evidence="6 7">Belongs to the protease inhibitor I19 family.</text>
</comment>
<keyword evidence="5 7" id="KW-1015">Disulfide bond</keyword>
<protein>
    <recommendedName>
        <fullName evidence="10">Pacifastin domain-containing protein</fullName>
    </recommendedName>
</protein>
<dbReference type="GO" id="GO:0004867">
    <property type="term" value="F:serine-type endopeptidase inhibitor activity"/>
    <property type="evidence" value="ECO:0007669"/>
    <property type="project" value="UniProtKB-UniRule"/>
</dbReference>
<evidence type="ECO:0000256" key="7">
    <source>
        <dbReference type="PROSITE-ProRule" id="PRU00776"/>
    </source>
</evidence>
<dbReference type="InterPro" id="IPR036201">
    <property type="entry name" value="Pacifastin_dom_sf"/>
</dbReference>
<evidence type="ECO:0000256" key="1">
    <source>
        <dbReference type="ARBA" id="ARBA00004613"/>
    </source>
</evidence>